<protein>
    <submittedName>
        <fullName evidence="2">Uncharacterized protein</fullName>
    </submittedName>
</protein>
<name>Q1MY89_9GAMM</name>
<dbReference type="Proteomes" id="UP000004263">
    <property type="component" value="Unassembled WGS sequence"/>
</dbReference>
<dbReference type="HOGENOM" id="CLU_992737_0_0_6"/>
<keyword evidence="1" id="KW-0732">Signal</keyword>
<dbReference type="RefSeq" id="WP_007019324.1">
    <property type="nucleotide sequence ID" value="NZ_CH724123.1"/>
</dbReference>
<evidence type="ECO:0000313" key="3">
    <source>
        <dbReference type="Proteomes" id="UP000004263"/>
    </source>
</evidence>
<reference evidence="2 3" key="1">
    <citation type="submission" date="2006-03" db="EMBL/GenBank/DDBJ databases">
        <authorList>
            <person name="Pinhassi J."/>
            <person name="Pedros-Alio C."/>
            <person name="Ferriera S."/>
            <person name="Johnson J."/>
            <person name="Kravitz S."/>
            <person name="Halpern A."/>
            <person name="Remington K."/>
            <person name="Beeson K."/>
            <person name="Tran B."/>
            <person name="Rogers Y.-H."/>
            <person name="Friedman R."/>
            <person name="Venter J.C."/>
        </authorList>
    </citation>
    <scope>NUCLEOTIDE SEQUENCE [LARGE SCALE GENOMIC DNA]</scope>
    <source>
        <strain evidence="2 3">RED65</strain>
    </source>
</reference>
<sequence>MSIALLATLRVIASYAFISTAPVALASSAIEISYEQGSQQEFSGIDGLNLEQSRTVLAFPFADIQSRPGRLYAGLRLEQNQFELSGTADGVRRFYFASLPIRYNPRQRGKVSYQWHLEPTYYSDESLTDQSRYEIQFHWQMRYHVTSRASWVLGAARDSGFGVRTWYPRIGLISEPKKGIKHHWVFPNFYSRIALNRNHAIRFHITREGGQWVYLSEEETEQVFSYQQWDIGIRLLRRSPLAFDWMMGAGVKQAGQASVAGNDGDLSGSQYFILGITAPL</sequence>
<comment type="caution">
    <text evidence="2">The sequence shown here is derived from an EMBL/GenBank/DDBJ whole genome shotgun (WGS) entry which is preliminary data.</text>
</comment>
<dbReference type="STRING" id="207949.RED65_02338"/>
<gene>
    <name evidence="2" type="ORF">RED65_02338</name>
</gene>
<feature type="signal peptide" evidence="1">
    <location>
        <begin position="1"/>
        <end position="26"/>
    </location>
</feature>
<keyword evidence="3" id="KW-1185">Reference proteome</keyword>
<accession>Q1MY89</accession>
<dbReference type="EMBL" id="AAQH01000028">
    <property type="protein sequence ID" value="EAT10921.1"/>
    <property type="molecule type" value="Genomic_DNA"/>
</dbReference>
<evidence type="ECO:0000256" key="1">
    <source>
        <dbReference type="SAM" id="SignalP"/>
    </source>
</evidence>
<proteinExistence type="predicted"/>
<feature type="chain" id="PRO_5004194741" evidence="1">
    <location>
        <begin position="27"/>
        <end position="280"/>
    </location>
</feature>
<organism evidence="2 3">
    <name type="scientific">Bermanella marisrubri</name>
    <dbReference type="NCBI Taxonomy" id="207949"/>
    <lineage>
        <taxon>Bacteria</taxon>
        <taxon>Pseudomonadati</taxon>
        <taxon>Pseudomonadota</taxon>
        <taxon>Gammaproteobacteria</taxon>
        <taxon>Oceanospirillales</taxon>
        <taxon>Oceanospirillaceae</taxon>
        <taxon>Bermanella</taxon>
    </lineage>
</organism>
<dbReference type="AlphaFoldDB" id="Q1MY89"/>
<evidence type="ECO:0000313" key="2">
    <source>
        <dbReference type="EMBL" id="EAT10921.1"/>
    </source>
</evidence>